<evidence type="ECO:0000313" key="7">
    <source>
        <dbReference type="EMBL" id="ORY17344.1"/>
    </source>
</evidence>
<dbReference type="FunFam" id="1.10.630.10:FF:000426">
    <property type="entry name" value="Uncharacterized protein"/>
    <property type="match status" value="1"/>
</dbReference>
<dbReference type="GO" id="GO:0004497">
    <property type="term" value="F:monooxygenase activity"/>
    <property type="evidence" value="ECO:0007669"/>
    <property type="project" value="UniProtKB-KW"/>
</dbReference>
<keyword evidence="2 4" id="KW-0479">Metal-binding</keyword>
<dbReference type="PROSITE" id="PS00086">
    <property type="entry name" value="CYTOCHROME_P450"/>
    <property type="match status" value="1"/>
</dbReference>
<dbReference type="CDD" id="cd11062">
    <property type="entry name" value="CYP58-like"/>
    <property type="match status" value="1"/>
</dbReference>
<gene>
    <name evidence="7" type="ORF">BCR34DRAFT_555883</name>
</gene>
<dbReference type="GO" id="GO:0016705">
    <property type="term" value="F:oxidoreductase activity, acting on paired donors, with incorporation or reduction of molecular oxygen"/>
    <property type="evidence" value="ECO:0007669"/>
    <property type="project" value="InterPro"/>
</dbReference>
<evidence type="ECO:0000256" key="3">
    <source>
        <dbReference type="ARBA" id="ARBA00023004"/>
    </source>
</evidence>
<dbReference type="GO" id="GO:0020037">
    <property type="term" value="F:heme binding"/>
    <property type="evidence" value="ECO:0007669"/>
    <property type="project" value="InterPro"/>
</dbReference>
<keyword evidence="6" id="KW-0472">Membrane</keyword>
<sequence>MDSGSFRQMLTAPGIALAAVVTYAAYVVLLTLYRLFLHPLASFPGPKLAAVTSWYEAYYEIILQGQYSKKIGELHDVYGPIVRVTPNEIHIRDSGFFEEFYAKNQQLDKHGWDSRFGTEGGVLTTVDAALHKRRRAALSPMFSRRSIISLLHIIQRHIDTLSSRMDEFASRKEPMNLTHAFPALTGDIIMDYFFGFNYGQLKDPEFNSFHEAFMKIAGTGHLATQFPWILPLMNAMPDSITEYLQPAAAPILKFRRDQWNLIGQTLRNEIKDQTDDVPKTIFQELLSSRLLPPSDKTHQRLADEAQIVVGGGVETTAFTLSTAFYHIVSSPTSPTHSTPPFARNPRTRNEEFRYKEWMVPRGTNVSMTIPDVSHDEEVFPESKEFRPERWLPLGEVRTADGVPLERFLVCFGRGTRSCLGMNLAWTELYLTLGMMFRKYKFELYESDVGDVEIGHDFFIPVTRLDSKGVRAFVTATAD</sequence>
<dbReference type="PRINTS" id="PR00463">
    <property type="entry name" value="EP450I"/>
</dbReference>
<keyword evidence="8" id="KW-1185">Reference proteome</keyword>
<reference evidence="7 8" key="1">
    <citation type="submission" date="2016-07" db="EMBL/GenBank/DDBJ databases">
        <title>Pervasive Adenine N6-methylation of Active Genes in Fungi.</title>
        <authorList>
            <consortium name="DOE Joint Genome Institute"/>
            <person name="Mondo S.J."/>
            <person name="Dannebaum R.O."/>
            <person name="Kuo R.C."/>
            <person name="Labutti K."/>
            <person name="Haridas S."/>
            <person name="Kuo A."/>
            <person name="Salamov A."/>
            <person name="Ahrendt S.R."/>
            <person name="Lipzen A."/>
            <person name="Sullivan W."/>
            <person name="Andreopoulos W.B."/>
            <person name="Clum A."/>
            <person name="Lindquist E."/>
            <person name="Daum C."/>
            <person name="Ramamoorthy G.K."/>
            <person name="Gryganskyi A."/>
            <person name="Culley D."/>
            <person name="Magnuson J.K."/>
            <person name="James T.Y."/>
            <person name="O'Malley M.A."/>
            <person name="Stajich J.E."/>
            <person name="Spatafora J.W."/>
            <person name="Visel A."/>
            <person name="Grigoriev I.V."/>
        </authorList>
    </citation>
    <scope>NUCLEOTIDE SEQUENCE [LARGE SCALE GENOMIC DNA]</scope>
    <source>
        <strain evidence="7 8">CBS 115471</strain>
    </source>
</reference>
<dbReference type="GO" id="GO:0005506">
    <property type="term" value="F:iron ion binding"/>
    <property type="evidence" value="ECO:0007669"/>
    <property type="project" value="InterPro"/>
</dbReference>
<dbReference type="InterPro" id="IPR050121">
    <property type="entry name" value="Cytochrome_P450_monoxygenase"/>
</dbReference>
<dbReference type="InterPro" id="IPR036396">
    <property type="entry name" value="Cyt_P450_sf"/>
</dbReference>
<dbReference type="EMBL" id="MCFA01000013">
    <property type="protein sequence ID" value="ORY17344.1"/>
    <property type="molecule type" value="Genomic_DNA"/>
</dbReference>
<organism evidence="7 8">
    <name type="scientific">Clohesyomyces aquaticus</name>
    <dbReference type="NCBI Taxonomy" id="1231657"/>
    <lineage>
        <taxon>Eukaryota</taxon>
        <taxon>Fungi</taxon>
        <taxon>Dikarya</taxon>
        <taxon>Ascomycota</taxon>
        <taxon>Pezizomycotina</taxon>
        <taxon>Dothideomycetes</taxon>
        <taxon>Pleosporomycetidae</taxon>
        <taxon>Pleosporales</taxon>
        <taxon>Lindgomycetaceae</taxon>
        <taxon>Clohesyomyces</taxon>
    </lineage>
</organism>
<dbReference type="STRING" id="1231657.A0A1Y2A4C5"/>
<comment type="cofactor">
    <cofactor evidence="1 4">
        <name>heme</name>
        <dbReference type="ChEBI" id="CHEBI:30413"/>
    </cofactor>
</comment>
<comment type="similarity">
    <text evidence="5">Belongs to the cytochrome P450 family.</text>
</comment>
<dbReference type="Proteomes" id="UP000193144">
    <property type="component" value="Unassembled WGS sequence"/>
</dbReference>
<keyword evidence="6" id="KW-1133">Transmembrane helix</keyword>
<comment type="caution">
    <text evidence="7">The sequence shown here is derived from an EMBL/GenBank/DDBJ whole genome shotgun (WGS) entry which is preliminary data.</text>
</comment>
<evidence type="ECO:0000256" key="6">
    <source>
        <dbReference type="SAM" id="Phobius"/>
    </source>
</evidence>
<dbReference type="PANTHER" id="PTHR24305">
    <property type="entry name" value="CYTOCHROME P450"/>
    <property type="match status" value="1"/>
</dbReference>
<protein>
    <submittedName>
        <fullName evidence="7">Cytochrome P450</fullName>
    </submittedName>
</protein>
<keyword evidence="5" id="KW-0503">Monooxygenase</keyword>
<dbReference type="Gene3D" id="1.10.630.10">
    <property type="entry name" value="Cytochrome P450"/>
    <property type="match status" value="2"/>
</dbReference>
<keyword evidence="5" id="KW-0560">Oxidoreductase</keyword>
<dbReference type="OrthoDB" id="3945418at2759"/>
<keyword evidence="6" id="KW-0812">Transmembrane</keyword>
<dbReference type="InterPro" id="IPR017972">
    <property type="entry name" value="Cyt_P450_CS"/>
</dbReference>
<dbReference type="InterPro" id="IPR001128">
    <property type="entry name" value="Cyt_P450"/>
</dbReference>
<dbReference type="Pfam" id="PF00067">
    <property type="entry name" value="p450"/>
    <property type="match status" value="2"/>
</dbReference>
<proteinExistence type="inferred from homology"/>
<feature type="transmembrane region" description="Helical" evidence="6">
    <location>
        <begin position="12"/>
        <end position="36"/>
    </location>
</feature>
<dbReference type="SUPFAM" id="SSF48264">
    <property type="entry name" value="Cytochrome P450"/>
    <property type="match status" value="1"/>
</dbReference>
<dbReference type="PANTHER" id="PTHR24305:SF152">
    <property type="entry name" value="P450, PUTATIVE (EUROFUNG)-RELATED"/>
    <property type="match status" value="1"/>
</dbReference>
<evidence type="ECO:0000256" key="2">
    <source>
        <dbReference type="ARBA" id="ARBA00022723"/>
    </source>
</evidence>
<keyword evidence="4 5" id="KW-0349">Heme</keyword>
<dbReference type="PRINTS" id="PR00385">
    <property type="entry name" value="P450"/>
</dbReference>
<name>A0A1Y2A4C5_9PLEO</name>
<evidence type="ECO:0000256" key="1">
    <source>
        <dbReference type="ARBA" id="ARBA00001971"/>
    </source>
</evidence>
<feature type="binding site" description="axial binding residue" evidence="4">
    <location>
        <position position="418"/>
    </location>
    <ligand>
        <name>heme</name>
        <dbReference type="ChEBI" id="CHEBI:30413"/>
    </ligand>
    <ligandPart>
        <name>Fe</name>
        <dbReference type="ChEBI" id="CHEBI:18248"/>
    </ligandPart>
</feature>
<evidence type="ECO:0000313" key="8">
    <source>
        <dbReference type="Proteomes" id="UP000193144"/>
    </source>
</evidence>
<evidence type="ECO:0000256" key="5">
    <source>
        <dbReference type="RuleBase" id="RU000461"/>
    </source>
</evidence>
<keyword evidence="3 4" id="KW-0408">Iron</keyword>
<evidence type="ECO:0000256" key="4">
    <source>
        <dbReference type="PIRSR" id="PIRSR602401-1"/>
    </source>
</evidence>
<dbReference type="InterPro" id="IPR002401">
    <property type="entry name" value="Cyt_P450_E_grp-I"/>
</dbReference>
<dbReference type="AlphaFoldDB" id="A0A1Y2A4C5"/>
<accession>A0A1Y2A4C5</accession>